<organism evidence="3 4">
    <name type="scientific">Shewanella halifaxensis (strain HAW-EB4)</name>
    <dbReference type="NCBI Taxonomy" id="458817"/>
    <lineage>
        <taxon>Bacteria</taxon>
        <taxon>Pseudomonadati</taxon>
        <taxon>Pseudomonadota</taxon>
        <taxon>Gammaproteobacteria</taxon>
        <taxon>Alteromonadales</taxon>
        <taxon>Shewanellaceae</taxon>
        <taxon>Shewanella</taxon>
    </lineage>
</organism>
<dbReference type="Gene3D" id="1.20.1270.180">
    <property type="match status" value="1"/>
</dbReference>
<dbReference type="InterPro" id="IPR009739">
    <property type="entry name" value="LprI-like_N"/>
</dbReference>
<keyword evidence="1" id="KW-0732">Signal</keyword>
<dbReference type="AlphaFoldDB" id="B0TNG5"/>
<dbReference type="InterPro" id="IPR009560">
    <property type="entry name" value="DUF1176"/>
</dbReference>
<reference evidence="3" key="1">
    <citation type="submission" date="2008-01" db="EMBL/GenBank/DDBJ databases">
        <title>Complete sequence of Shewanella halifaxensis HAW-EB4.</title>
        <authorList>
            <consortium name="US DOE Joint Genome Institute"/>
            <person name="Copeland A."/>
            <person name="Lucas S."/>
            <person name="Lapidus A."/>
            <person name="Glavina del Rio T."/>
            <person name="Dalin E."/>
            <person name="Tice H."/>
            <person name="Bruce D."/>
            <person name="Goodwin L."/>
            <person name="Pitluck S."/>
            <person name="Sims D."/>
            <person name="Brettin T."/>
            <person name="Detter J.C."/>
            <person name="Han C."/>
            <person name="Kuske C.R."/>
            <person name="Schmutz J."/>
            <person name="Larimer F."/>
            <person name="Land M."/>
            <person name="Hauser L."/>
            <person name="Kyrpides N."/>
            <person name="Kim E."/>
            <person name="Zhao J.-S."/>
            <person name="Richardson P."/>
        </authorList>
    </citation>
    <scope>NUCLEOTIDE SEQUENCE [LARGE SCALE GENOMIC DNA]</scope>
    <source>
        <strain evidence="3">HAW-EB4</strain>
    </source>
</reference>
<dbReference type="Proteomes" id="UP000001317">
    <property type="component" value="Chromosome"/>
</dbReference>
<dbReference type="KEGG" id="shl:Shal_2930"/>
<evidence type="ECO:0000313" key="4">
    <source>
        <dbReference type="Proteomes" id="UP000001317"/>
    </source>
</evidence>
<dbReference type="EMBL" id="CP000931">
    <property type="protein sequence ID" value="ABZ77479.1"/>
    <property type="molecule type" value="Genomic_DNA"/>
</dbReference>
<name>B0TNG5_SHEHH</name>
<gene>
    <name evidence="3" type="ordered locus">Shal_2930</name>
</gene>
<accession>B0TNG5</accession>
<feature type="signal peptide" evidence="1">
    <location>
        <begin position="1"/>
        <end position="25"/>
    </location>
</feature>
<dbReference type="OrthoDB" id="6183301at2"/>
<feature type="chain" id="PRO_5002753857" description="Lysozyme inhibitor LprI-like N-terminal domain-containing protein" evidence="1">
    <location>
        <begin position="26"/>
        <end position="491"/>
    </location>
</feature>
<dbReference type="eggNOG" id="COG5342">
    <property type="taxonomic scope" value="Bacteria"/>
</dbReference>
<feature type="domain" description="Lysozyme inhibitor LprI-like N-terminal" evidence="2">
    <location>
        <begin position="387"/>
        <end position="479"/>
    </location>
</feature>
<protein>
    <recommendedName>
        <fullName evidence="2">Lysozyme inhibitor LprI-like N-terminal domain-containing protein</fullName>
    </recommendedName>
</protein>
<keyword evidence="4" id="KW-1185">Reference proteome</keyword>
<evidence type="ECO:0000256" key="1">
    <source>
        <dbReference type="SAM" id="SignalP"/>
    </source>
</evidence>
<sequence>MQRFSKIVRFCSVLVFMFVSTAALALDGLSFSHGDWQVVCDNTHTCRAVGYHNSELQSKQGEYAPVSVIFERAAGADEPVTAKVKFGQIAMDATDSSEAQGETVSLSINDTYQSQLRPELPAYEEMDLSFSGERELTKDQVSQLLNALTMKGRVSITFKSSTGDEWHLSTTGSTAVLLKMDDYQGLVGTPYGIVKKGQRTANIVQPNQAPVISIPLISGAVQQQPVTTDADRALAKDPEFVSRIQAAVNLSCDIAPVEDGKLDLTVARLSEHQLVVTSPCWFAAYNYGDGVWLVDDNAEIEPKLITDSATNYADGTIHEFMMGRGVGDCISARRYIWNGSEFILANSYSTGLCREIAPGGAWFLPTTVSTVIVGDDPAAGIDCRSEHAYSTEGMTKCALRELASVELKLTEVIESINALESVTANAELTAAFSQAQASWLTYRNDVCMAERLTYAEGTMGLPVLIGCKLELTEKRLRELQLTKESLIYREH</sequence>
<dbReference type="HOGENOM" id="CLU_043396_0_0_6"/>
<dbReference type="Pfam" id="PF07007">
    <property type="entry name" value="LprI"/>
    <property type="match status" value="1"/>
</dbReference>
<dbReference type="Pfam" id="PF06674">
    <property type="entry name" value="DUF1176"/>
    <property type="match status" value="1"/>
</dbReference>
<evidence type="ECO:0000259" key="2">
    <source>
        <dbReference type="Pfam" id="PF07007"/>
    </source>
</evidence>
<evidence type="ECO:0000313" key="3">
    <source>
        <dbReference type="EMBL" id="ABZ77479.1"/>
    </source>
</evidence>
<proteinExistence type="predicted"/>